<evidence type="ECO:0000313" key="3">
    <source>
        <dbReference type="Proteomes" id="UP000254220"/>
    </source>
</evidence>
<evidence type="ECO:0000313" key="2">
    <source>
        <dbReference type="EMBL" id="SUI04261.1"/>
    </source>
</evidence>
<keyword evidence="1" id="KW-0472">Membrane</keyword>
<keyword evidence="1" id="KW-0812">Transmembrane</keyword>
<evidence type="ECO:0000256" key="1">
    <source>
        <dbReference type="SAM" id="Phobius"/>
    </source>
</evidence>
<feature type="transmembrane region" description="Helical" evidence="1">
    <location>
        <begin position="349"/>
        <end position="367"/>
    </location>
</feature>
<dbReference type="EMBL" id="UGYB01000001">
    <property type="protein sequence ID" value="SUI04261.1"/>
    <property type="molecule type" value="Genomic_DNA"/>
</dbReference>
<name>A0A379XUR7_SALER</name>
<protein>
    <submittedName>
        <fullName evidence="2">Membrane protein</fullName>
    </submittedName>
</protein>
<keyword evidence="1" id="KW-1133">Transmembrane helix</keyword>
<feature type="transmembrane region" description="Helical" evidence="1">
    <location>
        <begin position="325"/>
        <end position="343"/>
    </location>
</feature>
<dbReference type="InterPro" id="IPR010364">
    <property type="entry name" value="Uncharacterised_IM_CreD"/>
</dbReference>
<dbReference type="PANTHER" id="PTHR30092:SF0">
    <property type="entry name" value="INNER MEMBRANE PROTEIN CRED"/>
    <property type="match status" value="1"/>
</dbReference>
<dbReference type="NCBIfam" id="NF008712">
    <property type="entry name" value="PRK11715.1-1"/>
    <property type="match status" value="1"/>
</dbReference>
<organism evidence="2 3">
    <name type="scientific">Salmonella enterica subsp. indica</name>
    <dbReference type="NCBI Taxonomy" id="59207"/>
    <lineage>
        <taxon>Bacteria</taxon>
        <taxon>Pseudomonadati</taxon>
        <taxon>Pseudomonadota</taxon>
        <taxon>Gammaproteobacteria</taxon>
        <taxon>Enterobacterales</taxon>
        <taxon>Enterobacteriaceae</taxon>
        <taxon>Salmonella</taxon>
    </lineage>
</organism>
<dbReference type="PANTHER" id="PTHR30092">
    <property type="entry name" value="INNER MEMBRANE PROTEIN CRED"/>
    <property type="match status" value="1"/>
</dbReference>
<gene>
    <name evidence="2" type="primary">creD</name>
    <name evidence="2" type="ORF">NCTC12420_04104</name>
</gene>
<proteinExistence type="predicted"/>
<accession>A0A379XUR7</accession>
<dbReference type="RefSeq" id="WP_079776483.1">
    <property type="nucleotide sequence ID" value="NZ_DADWZK010000024.1"/>
</dbReference>
<dbReference type="GO" id="GO:0005886">
    <property type="term" value="C:plasma membrane"/>
    <property type="evidence" value="ECO:0007669"/>
    <property type="project" value="TreeGrafter"/>
</dbReference>
<feature type="transmembrane region" description="Helical" evidence="1">
    <location>
        <begin position="402"/>
        <end position="421"/>
    </location>
</feature>
<feature type="transmembrane region" description="Helical" evidence="1">
    <location>
        <begin position="295"/>
        <end position="313"/>
    </location>
</feature>
<dbReference type="Proteomes" id="UP000254220">
    <property type="component" value="Unassembled WGS sequence"/>
</dbReference>
<dbReference type="Pfam" id="PF06123">
    <property type="entry name" value="CreD"/>
    <property type="match status" value="1"/>
</dbReference>
<sequence length="449" mass="49572">MLKSPLLLKMITLGGAMILLLIPLMLVRQAIVERADYRSDVENAIRQSTSGPQKVVGPLVAVPVTELYTVLEEEKEVQYKRSYLYFWLPESLLVEGNQNVEARKIGIYQGQVWQTDMAIKAAFDVARLHELNKPNITLGKPFIVVGVGDARGISAVKAPQVNGETLSIEPGTGLPESGEGIHIPLPDSQWATRSLTLAMSLNLSGTGGFSLVPVGRSSEMTLTSNWPHPNFVGDFLPGKREISESGFQAQWQSSWFATNLGEQFADAQKMDWDNLPAFSVAVSTPADQYQLTDRATKYAILLIALTFMAFFLFETLTGQRLHPMQYLLVGLSLVMFYLLLLALSEHIGFTPAWIAASLVGALMNGVYLQAVLKGWRNSVLFTLALLALDSVMWGLLRSEDSSLLLGTGVLLLALGGVMFLTRHLDWYALSYLQRKSLPPVKDDGIRLWK</sequence>
<dbReference type="PIRSF" id="PIRSF004548">
    <property type="entry name" value="CreD"/>
    <property type="match status" value="1"/>
</dbReference>
<reference evidence="2 3" key="1">
    <citation type="submission" date="2018-06" db="EMBL/GenBank/DDBJ databases">
        <authorList>
            <consortium name="Pathogen Informatics"/>
            <person name="Doyle S."/>
        </authorList>
    </citation>
    <scope>NUCLEOTIDE SEQUENCE [LARGE SCALE GENOMIC DNA]</scope>
    <source>
        <strain evidence="2 3">NCTC12420</strain>
    </source>
</reference>
<dbReference type="AlphaFoldDB" id="A0A379XUR7"/>